<keyword evidence="12" id="KW-1185">Reference proteome</keyword>
<evidence type="ECO:0000256" key="8">
    <source>
        <dbReference type="PROSITE-ProRule" id="PRU00259"/>
    </source>
</evidence>
<dbReference type="PROSITE" id="PS51032">
    <property type="entry name" value="AP2_ERF"/>
    <property type="match status" value="1"/>
</dbReference>
<evidence type="ECO:0000313" key="11">
    <source>
        <dbReference type="EMBL" id="KAF5733006.1"/>
    </source>
</evidence>
<keyword evidence="3" id="KW-0805">Transcription regulation</keyword>
<evidence type="ECO:0000256" key="3">
    <source>
        <dbReference type="ARBA" id="ARBA00023015"/>
    </source>
</evidence>
<proteinExistence type="inferred from homology"/>
<evidence type="ECO:0000256" key="9">
    <source>
        <dbReference type="SAM" id="MobiDB-lite"/>
    </source>
</evidence>
<dbReference type="InterPro" id="IPR001471">
    <property type="entry name" value="AP2/ERF_dom"/>
</dbReference>
<reference evidence="11 12" key="1">
    <citation type="journal article" date="2020" name="Nat. Commun.">
        <title>Genome of Tripterygium wilfordii and identification of cytochrome P450 involved in triptolide biosynthesis.</title>
        <authorList>
            <person name="Tu L."/>
            <person name="Su P."/>
            <person name="Zhang Z."/>
            <person name="Gao L."/>
            <person name="Wang J."/>
            <person name="Hu T."/>
            <person name="Zhou J."/>
            <person name="Zhang Y."/>
            <person name="Zhao Y."/>
            <person name="Liu Y."/>
            <person name="Song Y."/>
            <person name="Tong Y."/>
            <person name="Lu Y."/>
            <person name="Yang J."/>
            <person name="Xu C."/>
            <person name="Jia M."/>
            <person name="Peters R.J."/>
            <person name="Huang L."/>
            <person name="Gao W."/>
        </authorList>
    </citation>
    <scope>NUCLEOTIDE SEQUENCE [LARGE SCALE GENOMIC DNA]</scope>
    <source>
        <strain evidence="12">cv. XIE 37</strain>
        <tissue evidence="11">Leaf</tissue>
    </source>
</reference>
<evidence type="ECO:0000313" key="12">
    <source>
        <dbReference type="Proteomes" id="UP000593562"/>
    </source>
</evidence>
<dbReference type="InterPro" id="IPR036955">
    <property type="entry name" value="AP2/ERF_dom_sf"/>
</dbReference>
<dbReference type="GO" id="GO:0003700">
    <property type="term" value="F:DNA-binding transcription factor activity"/>
    <property type="evidence" value="ECO:0007669"/>
    <property type="project" value="InterPro"/>
</dbReference>
<dbReference type="Pfam" id="PF23005">
    <property type="entry name" value="DUF7032"/>
    <property type="match status" value="1"/>
</dbReference>
<keyword evidence="4" id="KW-0238">DNA-binding</keyword>
<dbReference type="SUPFAM" id="SSF48371">
    <property type="entry name" value="ARM repeat"/>
    <property type="match status" value="1"/>
</dbReference>
<dbReference type="InParanoid" id="A0A7J7CG60"/>
<evidence type="ECO:0000256" key="1">
    <source>
        <dbReference type="ARBA" id="ARBA00004123"/>
    </source>
</evidence>
<dbReference type="InterPro" id="IPR016177">
    <property type="entry name" value="DNA-bd_dom_sf"/>
</dbReference>
<keyword evidence="2" id="KW-0677">Repeat</keyword>
<feature type="repeat" description="ARM" evidence="8">
    <location>
        <begin position="515"/>
        <end position="542"/>
    </location>
</feature>
<dbReference type="CDD" id="cd00018">
    <property type="entry name" value="AP2"/>
    <property type="match status" value="1"/>
</dbReference>
<dbReference type="Proteomes" id="UP000593562">
    <property type="component" value="Unassembled WGS sequence"/>
</dbReference>
<dbReference type="PROSITE" id="PS50176">
    <property type="entry name" value="ARM_REPEAT"/>
    <property type="match status" value="1"/>
</dbReference>
<evidence type="ECO:0000256" key="7">
    <source>
        <dbReference type="ARBA" id="ARBA00024343"/>
    </source>
</evidence>
<dbReference type="GO" id="GO:0009877">
    <property type="term" value="P:nodulation"/>
    <property type="evidence" value="ECO:0007669"/>
    <property type="project" value="UniProtKB-ARBA"/>
</dbReference>
<feature type="domain" description="AP2/ERF" evidence="10">
    <location>
        <begin position="31"/>
        <end position="88"/>
    </location>
</feature>
<sequence length="634" mass="69577">MAITETLKSTTTAAPITTATTTPPAKPVVRRFVGVRQRPSGRWVAEIKDSSQRVRLWLGTYDTPEEAAQAYDEAARALRGENARTNFAPPASPSVQSGSPMSEPDAKQYGLSFSSLKAKLSKNLQSIMARSKENKSTKSRVSDHFTFASIFHFKSNQYRNSSTDMKINNEKIVLPSIVVPPVVDEISSCTWESSSVVSTNSSDCLGFLQPGFDSDGLDMDQMMGWMSSPDAMSGCEGDPGSRSKRFKEYLSGVVFAENSFESKPTFEIMAEDDNNNVLVDMSTEEWLAHVQELVPVALEKAKKVKGFTGRWKIIISKLEQIPSSLSDLSSHPFFSKNTLCKELLQALSQTFEEAIELAQLCAKEKYEGKLRMQSDLDALSGKLDLNLRDSEEGIVKVMINLLDCGILLESKEYAAECLQNLTASNENLRRYVISEGGIRSLLAYVDGPLPQESAVVALRNLVGSVSMEMLVSLGFFPRLAHVLKSGSPGAQQAAASAICRVCNSTEMKKLVGEAGCIPLLVKMLEVKSNSVREVAAQAISNLITLSVNCREVKRDDKCVPYLVQLLDPSPQNTAKKYAVSCLTSLASSKKCKKLMISYGAIGYLKKLSEMEVPGAKKLLERLERGKLKSLFSRK</sequence>
<evidence type="ECO:0000256" key="5">
    <source>
        <dbReference type="ARBA" id="ARBA00023163"/>
    </source>
</evidence>
<dbReference type="EMBL" id="JAAARO010000017">
    <property type="protein sequence ID" value="KAF5733006.1"/>
    <property type="molecule type" value="Genomic_DNA"/>
</dbReference>
<dbReference type="PRINTS" id="PR00367">
    <property type="entry name" value="ETHRSPELEMNT"/>
</dbReference>
<dbReference type="SMART" id="SM00185">
    <property type="entry name" value="ARM"/>
    <property type="match status" value="4"/>
</dbReference>
<evidence type="ECO:0000256" key="6">
    <source>
        <dbReference type="ARBA" id="ARBA00023242"/>
    </source>
</evidence>
<gene>
    <name evidence="11" type="ORF">HS088_TW17G00540</name>
</gene>
<dbReference type="PANTHER" id="PTHR46043">
    <property type="entry name" value="ARM REPEAT SUPERFAMILY PROTEIN"/>
    <property type="match status" value="1"/>
</dbReference>
<dbReference type="PANTHER" id="PTHR46043:SF9">
    <property type="entry name" value="ARM REPEAT SUPERFAMILY PROTEIN"/>
    <property type="match status" value="1"/>
</dbReference>
<comment type="caution">
    <text evidence="11">The sequence shown here is derived from an EMBL/GenBank/DDBJ whole genome shotgun (WGS) entry which is preliminary data.</text>
</comment>
<dbReference type="SUPFAM" id="SSF54171">
    <property type="entry name" value="DNA-binding domain"/>
    <property type="match status" value="1"/>
</dbReference>
<feature type="region of interest" description="Disordered" evidence="9">
    <location>
        <begin position="1"/>
        <end position="23"/>
    </location>
</feature>
<protein>
    <recommendedName>
        <fullName evidence="10">AP2/ERF domain-containing protein</fullName>
    </recommendedName>
</protein>
<name>A0A7J7CG60_TRIWF</name>
<dbReference type="SMART" id="SM00380">
    <property type="entry name" value="AP2"/>
    <property type="match status" value="1"/>
</dbReference>
<dbReference type="Pfam" id="PF00847">
    <property type="entry name" value="AP2"/>
    <property type="match status" value="1"/>
</dbReference>
<dbReference type="Pfam" id="PF00514">
    <property type="entry name" value="Arm"/>
    <property type="match status" value="1"/>
</dbReference>
<evidence type="ECO:0000256" key="4">
    <source>
        <dbReference type="ARBA" id="ARBA00023125"/>
    </source>
</evidence>
<feature type="compositionally biased region" description="Low complexity" evidence="9">
    <location>
        <begin position="10"/>
        <end position="23"/>
    </location>
</feature>
<dbReference type="GO" id="GO:0003677">
    <property type="term" value="F:DNA binding"/>
    <property type="evidence" value="ECO:0007669"/>
    <property type="project" value="UniProtKB-KW"/>
</dbReference>
<dbReference type="InterPro" id="IPR000225">
    <property type="entry name" value="Armadillo"/>
</dbReference>
<dbReference type="GO" id="GO:0005634">
    <property type="term" value="C:nucleus"/>
    <property type="evidence" value="ECO:0007669"/>
    <property type="project" value="UniProtKB-SubCell"/>
</dbReference>
<dbReference type="InterPro" id="IPR054296">
    <property type="entry name" value="DUF7032"/>
</dbReference>
<keyword evidence="6" id="KW-0539">Nucleus</keyword>
<dbReference type="AlphaFoldDB" id="A0A7J7CG60"/>
<keyword evidence="5" id="KW-0804">Transcription</keyword>
<dbReference type="InterPro" id="IPR011989">
    <property type="entry name" value="ARM-like"/>
</dbReference>
<comment type="subcellular location">
    <subcellularLocation>
        <location evidence="1">Nucleus</location>
    </subcellularLocation>
</comment>
<dbReference type="Gene3D" id="1.25.10.10">
    <property type="entry name" value="Leucine-rich Repeat Variant"/>
    <property type="match status" value="1"/>
</dbReference>
<comment type="similarity">
    <text evidence="7">Belongs to the AP2/ERF transcription factor family. ERF subfamily.</text>
</comment>
<dbReference type="FunFam" id="3.30.730.10:FF:000005">
    <property type="entry name" value="ethylene-responsive transcription factor RAP2-11"/>
    <property type="match status" value="1"/>
</dbReference>
<dbReference type="Gene3D" id="3.30.730.10">
    <property type="entry name" value="AP2/ERF domain"/>
    <property type="match status" value="1"/>
</dbReference>
<evidence type="ECO:0000256" key="2">
    <source>
        <dbReference type="ARBA" id="ARBA00022737"/>
    </source>
</evidence>
<dbReference type="InterPro" id="IPR016024">
    <property type="entry name" value="ARM-type_fold"/>
</dbReference>
<organism evidence="11 12">
    <name type="scientific">Tripterygium wilfordii</name>
    <name type="common">Thunder God vine</name>
    <dbReference type="NCBI Taxonomy" id="458696"/>
    <lineage>
        <taxon>Eukaryota</taxon>
        <taxon>Viridiplantae</taxon>
        <taxon>Streptophyta</taxon>
        <taxon>Embryophyta</taxon>
        <taxon>Tracheophyta</taxon>
        <taxon>Spermatophyta</taxon>
        <taxon>Magnoliopsida</taxon>
        <taxon>eudicotyledons</taxon>
        <taxon>Gunneridae</taxon>
        <taxon>Pentapetalae</taxon>
        <taxon>rosids</taxon>
        <taxon>fabids</taxon>
        <taxon>Celastrales</taxon>
        <taxon>Celastraceae</taxon>
        <taxon>Tripterygium</taxon>
    </lineage>
</organism>
<evidence type="ECO:0000259" key="10">
    <source>
        <dbReference type="PROSITE" id="PS51032"/>
    </source>
</evidence>
<accession>A0A7J7CG60</accession>